<dbReference type="GO" id="GO:0016491">
    <property type="term" value="F:oxidoreductase activity"/>
    <property type="evidence" value="ECO:0007669"/>
    <property type="project" value="UniProtKB-KW"/>
</dbReference>
<proteinExistence type="inferred from homology"/>
<evidence type="ECO:0000256" key="1">
    <source>
        <dbReference type="ARBA" id="ARBA00038396"/>
    </source>
</evidence>
<dbReference type="RefSeq" id="WP_378286813.1">
    <property type="nucleotide sequence ID" value="NZ_JBHSON010000061.1"/>
</dbReference>
<dbReference type="InterPro" id="IPR036188">
    <property type="entry name" value="FAD/NAD-bd_sf"/>
</dbReference>
<evidence type="ECO:0000313" key="3">
    <source>
        <dbReference type="Proteomes" id="UP001596074"/>
    </source>
</evidence>
<dbReference type="InterPro" id="IPR050816">
    <property type="entry name" value="Flavin-dep_Halogenase_NPB"/>
</dbReference>
<dbReference type="SUPFAM" id="SSF51905">
    <property type="entry name" value="FAD/NAD(P)-binding domain"/>
    <property type="match status" value="1"/>
</dbReference>
<protein>
    <submittedName>
        <fullName evidence="2">NAD(P)/FAD-dependent oxidoreductase</fullName>
        <ecNumber evidence="2">1.-.-.-</ecNumber>
    </submittedName>
</protein>
<dbReference type="EMBL" id="JBHSON010000061">
    <property type="protein sequence ID" value="MFC5750958.1"/>
    <property type="molecule type" value="Genomic_DNA"/>
</dbReference>
<name>A0ABW1A8G8_9ACTN</name>
<comment type="similarity">
    <text evidence="1">Belongs to the flavin-dependent halogenase family. Bacterial tryptophan halogenase subfamily.</text>
</comment>
<dbReference type="PANTHER" id="PTHR43747">
    <property type="entry name" value="FAD-BINDING PROTEIN"/>
    <property type="match status" value="1"/>
</dbReference>
<dbReference type="InterPro" id="IPR006905">
    <property type="entry name" value="Flavin_halogenase"/>
</dbReference>
<dbReference type="Pfam" id="PF04820">
    <property type="entry name" value="Trp_halogenase"/>
    <property type="match status" value="1"/>
</dbReference>
<sequence>MRAADATVVGGGAAGAAVAWHLASAGAAVALVHDHRERWRPVGQQLSAAARPVLRSLGVLDALTGAAVPVHEARSAWGGPDVDCRPAIFNPHGPPLAVDRPRLDHLLRAAARHAGARVLDGHARAVRTSDGAWQVWDGTGRRWTTRVLVDATGAGRALTRAHLPWTLVDRLRCVLWQARPAGAAPQPWSLVEADPDGWWYTAPTPGGDHLTVMRVEDMPAATGRPGAPLQPPPHTRDRLADRLPAVCDYRVAVVGYANPPWAPNLVAAGDAALAVDPLSSSGLDNALHLAAPASAAALGLIGGDPGPAHRYAQQVHALAARHLELRHYYLSQPTEYAAFPFWTRRTPTASPLATSR</sequence>
<keyword evidence="2" id="KW-0560">Oxidoreductase</keyword>
<reference evidence="3" key="1">
    <citation type="journal article" date="2019" name="Int. J. Syst. Evol. Microbiol.">
        <title>The Global Catalogue of Microorganisms (GCM) 10K type strain sequencing project: providing services to taxonomists for standard genome sequencing and annotation.</title>
        <authorList>
            <consortium name="The Broad Institute Genomics Platform"/>
            <consortium name="The Broad Institute Genome Sequencing Center for Infectious Disease"/>
            <person name="Wu L."/>
            <person name="Ma J."/>
        </authorList>
    </citation>
    <scope>NUCLEOTIDE SEQUENCE [LARGE SCALE GENOMIC DNA]</scope>
    <source>
        <strain evidence="3">KCTC 42087</strain>
    </source>
</reference>
<organism evidence="2 3">
    <name type="scientific">Actinomadura rugatobispora</name>
    <dbReference type="NCBI Taxonomy" id="1994"/>
    <lineage>
        <taxon>Bacteria</taxon>
        <taxon>Bacillati</taxon>
        <taxon>Actinomycetota</taxon>
        <taxon>Actinomycetes</taxon>
        <taxon>Streptosporangiales</taxon>
        <taxon>Thermomonosporaceae</taxon>
        <taxon>Actinomadura</taxon>
    </lineage>
</organism>
<dbReference type="Proteomes" id="UP001596074">
    <property type="component" value="Unassembled WGS sequence"/>
</dbReference>
<evidence type="ECO:0000313" key="2">
    <source>
        <dbReference type="EMBL" id="MFC5750958.1"/>
    </source>
</evidence>
<dbReference type="Gene3D" id="3.50.50.60">
    <property type="entry name" value="FAD/NAD(P)-binding domain"/>
    <property type="match status" value="1"/>
</dbReference>
<dbReference type="EC" id="1.-.-.-" evidence="2"/>
<gene>
    <name evidence="2" type="ORF">ACFPZN_35525</name>
</gene>
<comment type="caution">
    <text evidence="2">The sequence shown here is derived from an EMBL/GenBank/DDBJ whole genome shotgun (WGS) entry which is preliminary data.</text>
</comment>
<accession>A0ABW1A8G8</accession>
<dbReference type="PANTHER" id="PTHR43747:SF1">
    <property type="entry name" value="SLR1998 PROTEIN"/>
    <property type="match status" value="1"/>
</dbReference>
<keyword evidence="3" id="KW-1185">Reference proteome</keyword>
<dbReference type="Gene3D" id="3.30.9.100">
    <property type="match status" value="1"/>
</dbReference>